<dbReference type="EMBL" id="LRPC01000003">
    <property type="protein sequence ID" value="KYG76889.1"/>
    <property type="molecule type" value="Genomic_DNA"/>
</dbReference>
<dbReference type="Gene3D" id="1.25.40.10">
    <property type="entry name" value="Tetratricopeptide repeat domain"/>
    <property type="match status" value="3"/>
</dbReference>
<dbReference type="InterPro" id="IPR011990">
    <property type="entry name" value="TPR-like_helical_dom_sf"/>
</dbReference>
<proteinExistence type="predicted"/>
<name>A0A150XDR9_9BACT</name>
<dbReference type="Pfam" id="PF13432">
    <property type="entry name" value="TPR_16"/>
    <property type="match status" value="1"/>
</dbReference>
<dbReference type="Proteomes" id="UP000075606">
    <property type="component" value="Unassembled WGS sequence"/>
</dbReference>
<dbReference type="SUPFAM" id="SSF48452">
    <property type="entry name" value="TPR-like"/>
    <property type="match status" value="2"/>
</dbReference>
<comment type="caution">
    <text evidence="2">The sequence shown here is derived from an EMBL/GenBank/DDBJ whole genome shotgun (WGS) entry which is preliminary data.</text>
</comment>
<dbReference type="PANTHER" id="PTHR12558">
    <property type="entry name" value="CELL DIVISION CYCLE 16,23,27"/>
    <property type="match status" value="1"/>
</dbReference>
<protein>
    <recommendedName>
        <fullName evidence="4">Tetratricopeptide repeat-like domain-containing protein</fullName>
    </recommendedName>
</protein>
<gene>
    <name evidence="2" type="ORF">AWW68_19110</name>
</gene>
<organism evidence="2 3">
    <name type="scientific">Roseivirga spongicola</name>
    <dbReference type="NCBI Taxonomy" id="333140"/>
    <lineage>
        <taxon>Bacteria</taxon>
        <taxon>Pseudomonadati</taxon>
        <taxon>Bacteroidota</taxon>
        <taxon>Cytophagia</taxon>
        <taxon>Cytophagales</taxon>
        <taxon>Roseivirgaceae</taxon>
        <taxon>Roseivirga</taxon>
    </lineage>
</organism>
<dbReference type="InterPro" id="IPR019734">
    <property type="entry name" value="TPR_rpt"/>
</dbReference>
<dbReference type="SMART" id="SM00028">
    <property type="entry name" value="TPR"/>
    <property type="match status" value="4"/>
</dbReference>
<dbReference type="PANTHER" id="PTHR12558:SF13">
    <property type="entry name" value="CELL DIVISION CYCLE PROTEIN 27 HOMOLOG"/>
    <property type="match status" value="1"/>
</dbReference>
<feature type="coiled-coil region" evidence="1">
    <location>
        <begin position="412"/>
        <end position="439"/>
    </location>
</feature>
<sequence length="560" mass="63684">MNTLAQGFEGKIKEEATRYEQSNAEFMMIEAEKFFLLEDFERALAYLDKSIEVDKKNHAAYFKKAEIYLGQNKPKEGLEAIKEAINIRSNIKYYYVLGAQLAKANRDMQEASRFYQLMTENTTDYKPYLVELATTFQATGKQKDAIIAFESTENLTLDQSMKLVEMYVQESKKRKAIELMERLIIQHPSDSDLKYQYANLLNTLGETELAIASLEAEPNKTAEMRILLSNLYEGKGESSAKYDLLIESFGDPEASLTDKTLLLGQLILENSTDLPIDLIDSLQTSLENQYPNEALAVENGTYVYTKLAEIALGNQRDLFQVKAINRYKQLKELKPGDFKVWDKVLSYEYNTGDWQALSADADEALMLYPNQAIFYIYLASAKINLNEPDEAEDLLNQASRMTRSNELLTSQILGKRAEIAEMNDQIQQASQLYQQALKLNQIHPETSISYGKFMATHNVITESTETISNRFTVGEKDLKDVYQRALALYSSDKPAEALVLLLSNIHTFEDNKDGAAMELYGDIYKQLKLTDIALKYWVKAKEFGGASDKIDQKIASEKND</sequence>
<accession>A0A150XDR9</accession>
<evidence type="ECO:0008006" key="4">
    <source>
        <dbReference type="Google" id="ProtNLM"/>
    </source>
</evidence>
<evidence type="ECO:0000313" key="3">
    <source>
        <dbReference type="Proteomes" id="UP000075606"/>
    </source>
</evidence>
<keyword evidence="3" id="KW-1185">Reference proteome</keyword>
<dbReference type="AlphaFoldDB" id="A0A150XDR9"/>
<evidence type="ECO:0000256" key="1">
    <source>
        <dbReference type="SAM" id="Coils"/>
    </source>
</evidence>
<reference evidence="2 3" key="1">
    <citation type="submission" date="2016-01" db="EMBL/GenBank/DDBJ databases">
        <title>Genome sequencing of Roseivirga spongicola UST030701-084.</title>
        <authorList>
            <person name="Selvaratnam C."/>
            <person name="Thevarajoo S."/>
            <person name="Goh K.M."/>
            <person name="Ee R."/>
            <person name="Chan K.-G."/>
            <person name="Chong C.S."/>
        </authorList>
    </citation>
    <scope>NUCLEOTIDE SEQUENCE [LARGE SCALE GENOMIC DNA]</scope>
    <source>
        <strain evidence="2 3">UST030701-084</strain>
    </source>
</reference>
<dbReference type="STRING" id="333140.AWW68_19110"/>
<evidence type="ECO:0000313" key="2">
    <source>
        <dbReference type="EMBL" id="KYG76889.1"/>
    </source>
</evidence>
<keyword evidence="1" id="KW-0175">Coiled coil</keyword>